<dbReference type="AlphaFoldDB" id="A0A1I5VTN3"/>
<dbReference type="InterPro" id="IPR015421">
    <property type="entry name" value="PyrdxlP-dep_Trfase_major"/>
</dbReference>
<keyword evidence="4" id="KW-0808">Transferase</keyword>
<evidence type="ECO:0000256" key="7">
    <source>
        <dbReference type="ARBA" id="ARBA00023004"/>
    </source>
</evidence>
<reference evidence="12 13" key="1">
    <citation type="submission" date="2016-10" db="EMBL/GenBank/DDBJ databases">
        <authorList>
            <person name="de Groot N.N."/>
        </authorList>
    </citation>
    <scope>NUCLEOTIDE SEQUENCE [LARGE SCALE GENOMIC DNA]</scope>
    <source>
        <strain evidence="12 13">DSM 20581</strain>
    </source>
</reference>
<keyword evidence="8" id="KW-0411">Iron-sulfur</keyword>
<accession>A0A1I5VTN3</accession>
<evidence type="ECO:0000313" key="12">
    <source>
        <dbReference type="EMBL" id="SFQ10326.1"/>
    </source>
</evidence>
<dbReference type="STRING" id="82801.SAMN04488506_0558"/>
<evidence type="ECO:0000256" key="9">
    <source>
        <dbReference type="ARBA" id="ARBA00050776"/>
    </source>
</evidence>
<dbReference type="InterPro" id="IPR020578">
    <property type="entry name" value="Aminotrans_V_PyrdxlP_BS"/>
</dbReference>
<evidence type="ECO:0000256" key="4">
    <source>
        <dbReference type="ARBA" id="ARBA00022679"/>
    </source>
</evidence>
<organism evidence="12 13">
    <name type="scientific">Desemzia incerta</name>
    <dbReference type="NCBI Taxonomy" id="82801"/>
    <lineage>
        <taxon>Bacteria</taxon>
        <taxon>Bacillati</taxon>
        <taxon>Bacillota</taxon>
        <taxon>Bacilli</taxon>
        <taxon>Lactobacillales</taxon>
        <taxon>Carnobacteriaceae</taxon>
        <taxon>Desemzia</taxon>
    </lineage>
</organism>
<dbReference type="GO" id="GO:0031071">
    <property type="term" value="F:cysteine desulfurase activity"/>
    <property type="evidence" value="ECO:0007669"/>
    <property type="project" value="UniProtKB-EC"/>
</dbReference>
<dbReference type="InterPro" id="IPR015422">
    <property type="entry name" value="PyrdxlP-dep_Trfase_small"/>
</dbReference>
<dbReference type="Proteomes" id="UP000199136">
    <property type="component" value="Unassembled WGS sequence"/>
</dbReference>
<dbReference type="InterPro" id="IPR016454">
    <property type="entry name" value="Cysteine_dSase"/>
</dbReference>
<dbReference type="GO" id="GO:0046872">
    <property type="term" value="F:metal ion binding"/>
    <property type="evidence" value="ECO:0007669"/>
    <property type="project" value="UniProtKB-KW"/>
</dbReference>
<dbReference type="PANTHER" id="PTHR11601:SF34">
    <property type="entry name" value="CYSTEINE DESULFURASE"/>
    <property type="match status" value="1"/>
</dbReference>
<evidence type="ECO:0000256" key="10">
    <source>
        <dbReference type="RuleBase" id="RU004504"/>
    </source>
</evidence>
<dbReference type="PROSITE" id="PS00595">
    <property type="entry name" value="AA_TRANSFER_CLASS_5"/>
    <property type="match status" value="1"/>
</dbReference>
<comment type="cofactor">
    <cofactor evidence="1 10">
        <name>pyridoxal 5'-phosphate</name>
        <dbReference type="ChEBI" id="CHEBI:597326"/>
    </cofactor>
</comment>
<evidence type="ECO:0000256" key="5">
    <source>
        <dbReference type="ARBA" id="ARBA00022723"/>
    </source>
</evidence>
<evidence type="ECO:0000313" key="13">
    <source>
        <dbReference type="Proteomes" id="UP000199136"/>
    </source>
</evidence>
<keyword evidence="13" id="KW-1185">Reference proteome</keyword>
<gene>
    <name evidence="12" type="ORF">SAMN04488506_0558</name>
</gene>
<dbReference type="PIRSF" id="PIRSF005572">
    <property type="entry name" value="NifS"/>
    <property type="match status" value="1"/>
</dbReference>
<dbReference type="PANTHER" id="PTHR11601">
    <property type="entry name" value="CYSTEINE DESULFURYLASE FAMILY MEMBER"/>
    <property type="match status" value="1"/>
</dbReference>
<keyword evidence="5" id="KW-0479">Metal-binding</keyword>
<proteinExistence type="inferred from homology"/>
<dbReference type="FunFam" id="3.40.640.10:FF:000084">
    <property type="entry name" value="IscS-like cysteine desulfurase"/>
    <property type="match status" value="1"/>
</dbReference>
<dbReference type="Gene3D" id="3.90.1150.10">
    <property type="entry name" value="Aspartate Aminotransferase, domain 1"/>
    <property type="match status" value="1"/>
</dbReference>
<dbReference type="RefSeq" id="WP_092479638.1">
    <property type="nucleotide sequence ID" value="NZ_FOXW01000002.1"/>
</dbReference>
<evidence type="ECO:0000256" key="6">
    <source>
        <dbReference type="ARBA" id="ARBA00022898"/>
    </source>
</evidence>
<keyword evidence="7" id="KW-0408">Iron</keyword>
<protein>
    <recommendedName>
        <fullName evidence="3">cysteine desulfurase</fullName>
        <ecNumber evidence="3">2.8.1.7</ecNumber>
    </recommendedName>
</protein>
<evidence type="ECO:0000259" key="11">
    <source>
        <dbReference type="Pfam" id="PF00266"/>
    </source>
</evidence>
<name>A0A1I5VTN3_9LACT</name>
<dbReference type="NCBIfam" id="NF002806">
    <property type="entry name" value="PRK02948.1"/>
    <property type="match status" value="1"/>
</dbReference>
<evidence type="ECO:0000256" key="8">
    <source>
        <dbReference type="ARBA" id="ARBA00023014"/>
    </source>
</evidence>
<feature type="domain" description="Aminotransferase class V" evidence="11">
    <location>
        <begin position="4"/>
        <end position="369"/>
    </location>
</feature>
<dbReference type="Gene3D" id="1.10.260.50">
    <property type="match status" value="1"/>
</dbReference>
<comment type="catalytic activity">
    <reaction evidence="9">
        <text>(sulfur carrier)-H + L-cysteine = (sulfur carrier)-SH + L-alanine</text>
        <dbReference type="Rhea" id="RHEA:43892"/>
        <dbReference type="Rhea" id="RHEA-COMP:14737"/>
        <dbReference type="Rhea" id="RHEA-COMP:14739"/>
        <dbReference type="ChEBI" id="CHEBI:29917"/>
        <dbReference type="ChEBI" id="CHEBI:35235"/>
        <dbReference type="ChEBI" id="CHEBI:57972"/>
        <dbReference type="ChEBI" id="CHEBI:64428"/>
        <dbReference type="EC" id="2.8.1.7"/>
    </reaction>
</comment>
<sequence length="382" mass="42319">MEKIYLDHAATSPVHPEVAEVTYEMMNKHFGNASSIHGFGRDSRRILDQSRMVFAKSIGAKPMEVIVTSGGTEGDNTAIMETAISRQHEGKHLITTMVEHHAVIRPMEHLEALGFEVTYLPVDETGRVNPEDVQQALRPDTILVSIMYGNNEVGTLLDIARIGEIIHESETAAYFHTDAVQAYGTEDIDVKRDHIDLLSVSAHKINGPKGIGFLYINEKIHLPSFMLGGEQEQKRRAGTENIPGIAGFKKAVEIMQANREERKMQHEALRAYFLNQLEAQGVEYELNGSPDHRLAHILNLWIKGVHSEQLLVSLDLVGIAVSAGSACTAGNIDPSHVLIAMYGEDSPRISQSIRVSFGLGTTEEQLDIFIEELIKSIARLKK</sequence>
<dbReference type="InterPro" id="IPR015424">
    <property type="entry name" value="PyrdxlP-dep_Trfase"/>
</dbReference>
<dbReference type="EMBL" id="FOXW01000002">
    <property type="protein sequence ID" value="SFQ10326.1"/>
    <property type="molecule type" value="Genomic_DNA"/>
</dbReference>
<dbReference type="OrthoDB" id="9808002at2"/>
<evidence type="ECO:0000256" key="1">
    <source>
        <dbReference type="ARBA" id="ARBA00001933"/>
    </source>
</evidence>
<dbReference type="GO" id="GO:0051536">
    <property type="term" value="F:iron-sulfur cluster binding"/>
    <property type="evidence" value="ECO:0007669"/>
    <property type="project" value="UniProtKB-KW"/>
</dbReference>
<dbReference type="SUPFAM" id="SSF53383">
    <property type="entry name" value="PLP-dependent transferases"/>
    <property type="match status" value="1"/>
</dbReference>
<dbReference type="EC" id="2.8.1.7" evidence="3"/>
<evidence type="ECO:0000256" key="3">
    <source>
        <dbReference type="ARBA" id="ARBA00012239"/>
    </source>
</evidence>
<keyword evidence="6" id="KW-0663">Pyridoxal phosphate</keyword>
<dbReference type="InterPro" id="IPR000192">
    <property type="entry name" value="Aminotrans_V_dom"/>
</dbReference>
<dbReference type="Gene3D" id="3.40.640.10">
    <property type="entry name" value="Type I PLP-dependent aspartate aminotransferase-like (Major domain)"/>
    <property type="match status" value="1"/>
</dbReference>
<comment type="similarity">
    <text evidence="2">Belongs to the class-V pyridoxal-phosphate-dependent aminotransferase family. NifS/IscS subfamily.</text>
</comment>
<evidence type="ECO:0000256" key="2">
    <source>
        <dbReference type="ARBA" id="ARBA00006490"/>
    </source>
</evidence>
<dbReference type="Pfam" id="PF00266">
    <property type="entry name" value="Aminotran_5"/>
    <property type="match status" value="1"/>
</dbReference>